<evidence type="ECO:0000256" key="4">
    <source>
        <dbReference type="ARBA" id="ARBA00023015"/>
    </source>
</evidence>
<keyword evidence="5" id="KW-0804">Transcription</keyword>
<evidence type="ECO:0000313" key="11">
    <source>
        <dbReference type="Proteomes" id="UP001147733"/>
    </source>
</evidence>
<name>A0A9W9NKX2_PENCI</name>
<dbReference type="GO" id="GO:0006289">
    <property type="term" value="P:nucleotide-excision repair"/>
    <property type="evidence" value="ECO:0007669"/>
    <property type="project" value="InterPro"/>
</dbReference>
<protein>
    <submittedName>
        <fullName evidence="10">General transcription and DNA repair factor IIH subunit tcf-29</fullName>
    </submittedName>
</protein>
<comment type="caution">
    <text evidence="10">The sequence shown here is derived from an EMBL/GenBank/DDBJ whole genome shotgun (WGS) entry which is preliminary data.</text>
</comment>
<keyword evidence="11" id="KW-1185">Reference proteome</keyword>
<accession>A0A9W9NKX2</accession>
<proteinExistence type="inferred from homology"/>
<sequence>MGGFAVTDQDSGSCRDTRRWHLPAEQHLTKKKDGILTLTADEQTLTWTPAAAGASAISIPVNTITNLQQTPASNPKVMLKIFVLAANAPPNSTAEAYVFLFTAGPDARPQADAIKDTLSARVNAAKPGTPSQTPTPGASGGGMSAAMAIANAVSSAGSAKNPWDDDNRLKADVELQQSLLKADPTLQRMFMDSLHAKPETLSSAQFMSQFWSTRLHLLRAHAIERAQTRGSYNVLSSLKPRVEENVTRLNISKEQIQLIFTQHPLVKRVYDENVPKLSEQQFWSRFFQSRLFKKLRGERISDADATDAVLDKYLRDDVADKDREANVPHFLDMAGNESHHSQRRGNRPDLDMRPSGVDKVPIIRTLNSLSEKIMANVAPADGDLSAPIGMNEEAWKKMQLRDLRGDEEQSRITLNISDQNRFFSHTQEDDQKRALQQQDPNKILNTIRTDIAHSLHQGGTTQLQKLVDPGDDEDEEMEDAPASRRPAGSSVALHDAFAQILGAIRERRTQMSEASTSDTHGLTPALYDRLTLTHATSTEFLNQFWQAFLSGNPERAGEVTSLSESLQRAKDRIAAVANDAEAERQLEVDRIKKHAREVYEKSGRRLRINLEGIEGGQKVVNQLLGPTLHALELALNRYRTALAEESKEAASLAV</sequence>
<evidence type="ECO:0000256" key="6">
    <source>
        <dbReference type="ARBA" id="ARBA00023242"/>
    </source>
</evidence>
<dbReference type="Gene3D" id="2.30.29.30">
    <property type="entry name" value="Pleckstrin-homology domain (PH domain)/Phosphotyrosine-binding domain (PTB)"/>
    <property type="match status" value="1"/>
</dbReference>
<organism evidence="10 11">
    <name type="scientific">Penicillium citrinum</name>
    <dbReference type="NCBI Taxonomy" id="5077"/>
    <lineage>
        <taxon>Eukaryota</taxon>
        <taxon>Fungi</taxon>
        <taxon>Dikarya</taxon>
        <taxon>Ascomycota</taxon>
        <taxon>Pezizomycotina</taxon>
        <taxon>Eurotiomycetes</taxon>
        <taxon>Eurotiomycetidae</taxon>
        <taxon>Eurotiales</taxon>
        <taxon>Aspergillaceae</taxon>
        <taxon>Penicillium</taxon>
    </lineage>
</organism>
<dbReference type="PANTHER" id="PTHR12856">
    <property type="entry name" value="TRANSCRIPTION INITIATION FACTOR IIH-RELATED"/>
    <property type="match status" value="1"/>
</dbReference>
<dbReference type="PROSITE" id="PS50858">
    <property type="entry name" value="BSD"/>
    <property type="match status" value="2"/>
</dbReference>
<feature type="compositionally biased region" description="Acidic residues" evidence="8">
    <location>
        <begin position="469"/>
        <end position="479"/>
    </location>
</feature>
<feature type="region of interest" description="Disordered" evidence="8">
    <location>
        <begin position="329"/>
        <end position="356"/>
    </location>
</feature>
<evidence type="ECO:0000259" key="9">
    <source>
        <dbReference type="PROSITE" id="PS50858"/>
    </source>
</evidence>
<dbReference type="RefSeq" id="XP_056496683.1">
    <property type="nucleotide sequence ID" value="XM_056649552.1"/>
</dbReference>
<dbReference type="GeneID" id="81388719"/>
<dbReference type="CDD" id="cd13229">
    <property type="entry name" value="PH_TFIIH"/>
    <property type="match status" value="1"/>
</dbReference>
<evidence type="ECO:0000256" key="7">
    <source>
        <dbReference type="SAM" id="Coils"/>
    </source>
</evidence>
<dbReference type="InterPro" id="IPR013876">
    <property type="entry name" value="TFIIH_BTF_p62_N"/>
</dbReference>
<dbReference type="EMBL" id="JAPQKT010000009">
    <property type="protein sequence ID" value="KAJ5221760.1"/>
    <property type="molecule type" value="Genomic_DNA"/>
</dbReference>
<dbReference type="InterPro" id="IPR011993">
    <property type="entry name" value="PH-like_dom_sf"/>
</dbReference>
<dbReference type="InterPro" id="IPR005607">
    <property type="entry name" value="BSD_dom"/>
</dbReference>
<comment type="subcellular location">
    <subcellularLocation>
        <location evidence="1">Nucleus</location>
    </subcellularLocation>
</comment>
<feature type="domain" description="BSD" evidence="9">
    <location>
        <begin position="243"/>
        <end position="294"/>
    </location>
</feature>
<evidence type="ECO:0000313" key="10">
    <source>
        <dbReference type="EMBL" id="KAJ5221760.1"/>
    </source>
</evidence>
<dbReference type="InterPro" id="IPR027079">
    <property type="entry name" value="Tfb1/GTF2H1"/>
</dbReference>
<dbReference type="GO" id="GO:0006351">
    <property type="term" value="P:DNA-templated transcription"/>
    <property type="evidence" value="ECO:0007669"/>
    <property type="project" value="InterPro"/>
</dbReference>
<dbReference type="Pfam" id="PF08567">
    <property type="entry name" value="PH_TFIIH"/>
    <property type="match status" value="1"/>
</dbReference>
<feature type="coiled-coil region" evidence="7">
    <location>
        <begin position="563"/>
        <end position="597"/>
    </location>
</feature>
<dbReference type="OrthoDB" id="360521at2759"/>
<dbReference type="Pfam" id="PF03909">
    <property type="entry name" value="BSD"/>
    <property type="match status" value="2"/>
</dbReference>
<dbReference type="GO" id="GO:0000439">
    <property type="term" value="C:transcription factor TFIIH core complex"/>
    <property type="evidence" value="ECO:0007669"/>
    <property type="project" value="InterPro"/>
</dbReference>
<reference evidence="10" key="1">
    <citation type="submission" date="2022-11" db="EMBL/GenBank/DDBJ databases">
        <authorList>
            <person name="Petersen C."/>
        </authorList>
    </citation>
    <scope>NUCLEOTIDE SEQUENCE</scope>
    <source>
        <strain evidence="10">IBT 23319</strain>
    </source>
</reference>
<evidence type="ECO:0000256" key="5">
    <source>
        <dbReference type="ARBA" id="ARBA00023163"/>
    </source>
</evidence>
<dbReference type="SMART" id="SM00751">
    <property type="entry name" value="BSD"/>
    <property type="match status" value="2"/>
</dbReference>
<keyword evidence="3" id="KW-0677">Repeat</keyword>
<comment type="similarity">
    <text evidence="2">Belongs to the TFB1 family.</text>
</comment>
<feature type="region of interest" description="Disordered" evidence="8">
    <location>
        <begin position="454"/>
        <end position="490"/>
    </location>
</feature>
<feature type="domain" description="BSD" evidence="9">
    <location>
        <begin position="163"/>
        <end position="222"/>
    </location>
</feature>
<evidence type="ECO:0000256" key="3">
    <source>
        <dbReference type="ARBA" id="ARBA00022737"/>
    </source>
</evidence>
<dbReference type="AlphaFoldDB" id="A0A9W9NKX2"/>
<evidence type="ECO:0000256" key="8">
    <source>
        <dbReference type="SAM" id="MobiDB-lite"/>
    </source>
</evidence>
<keyword evidence="6" id="KW-0539">Nucleus</keyword>
<dbReference type="Proteomes" id="UP001147733">
    <property type="component" value="Unassembled WGS sequence"/>
</dbReference>
<reference evidence="10" key="2">
    <citation type="journal article" date="2023" name="IMA Fungus">
        <title>Comparative genomic study of the Penicillium genus elucidates a diverse pangenome and 15 lateral gene transfer events.</title>
        <authorList>
            <person name="Petersen C."/>
            <person name="Sorensen T."/>
            <person name="Nielsen M.R."/>
            <person name="Sondergaard T.E."/>
            <person name="Sorensen J.L."/>
            <person name="Fitzpatrick D.A."/>
            <person name="Frisvad J.C."/>
            <person name="Nielsen K.L."/>
        </authorList>
    </citation>
    <scope>NUCLEOTIDE SEQUENCE</scope>
    <source>
        <strain evidence="10">IBT 23319</strain>
    </source>
</reference>
<dbReference type="SUPFAM" id="SSF50729">
    <property type="entry name" value="PH domain-like"/>
    <property type="match status" value="1"/>
</dbReference>
<keyword evidence="4" id="KW-0805">Transcription regulation</keyword>
<evidence type="ECO:0000256" key="2">
    <source>
        <dbReference type="ARBA" id="ARBA00009448"/>
    </source>
</evidence>
<evidence type="ECO:0000256" key="1">
    <source>
        <dbReference type="ARBA" id="ARBA00004123"/>
    </source>
</evidence>
<gene>
    <name evidence="10" type="ORF">N7469_010647</name>
</gene>
<keyword evidence="7" id="KW-0175">Coiled coil</keyword>